<evidence type="ECO:0000256" key="2">
    <source>
        <dbReference type="SAM" id="Phobius"/>
    </source>
</evidence>
<comment type="caution">
    <text evidence="3">The sequence shown here is derived from an EMBL/GenBank/DDBJ whole genome shotgun (WGS) entry which is preliminary data.</text>
</comment>
<keyword evidence="2" id="KW-0812">Transmembrane</keyword>
<sequence length="205" mass="21501">MINERAFADKFRVTVQRELAQALRCDACSDSREHVEVLPVVTLPPGRQPRRALLIAGVAASAALAAALAGAVSHQVGREASTNLADTTSVGGQEPRATAPPSPHKVEAVVSEGIRTFLGPSLYTLASRDGCLVDEARGFVLALDTSWRWDAQTATLTSVATGKSYGLGDDVEMAGNGYGRLTIPEACAHVDLPLRGVWDPAAGGR</sequence>
<proteinExistence type="predicted"/>
<organism evidence="3 4">
    <name type="scientific">Cellulomonas uda</name>
    <dbReference type="NCBI Taxonomy" id="1714"/>
    <lineage>
        <taxon>Bacteria</taxon>
        <taxon>Bacillati</taxon>
        <taxon>Actinomycetota</taxon>
        <taxon>Actinomycetes</taxon>
        <taxon>Micrococcales</taxon>
        <taxon>Cellulomonadaceae</taxon>
        <taxon>Cellulomonas</taxon>
    </lineage>
</organism>
<evidence type="ECO:0000313" key="3">
    <source>
        <dbReference type="EMBL" id="GEA80803.1"/>
    </source>
</evidence>
<keyword evidence="2" id="KW-0472">Membrane</keyword>
<dbReference type="AlphaFoldDB" id="A0A4Y3K9Z4"/>
<dbReference type="EMBL" id="BJLP01000016">
    <property type="protein sequence ID" value="GEA80803.1"/>
    <property type="molecule type" value="Genomic_DNA"/>
</dbReference>
<gene>
    <name evidence="3" type="ORF">CUD01_12470</name>
</gene>
<dbReference type="RefSeq" id="WP_141319598.1">
    <property type="nucleotide sequence ID" value="NZ_BJLP01000016.1"/>
</dbReference>
<protein>
    <submittedName>
        <fullName evidence="3">Uncharacterized protein</fullName>
    </submittedName>
</protein>
<feature type="region of interest" description="Disordered" evidence="1">
    <location>
        <begin position="84"/>
        <end position="103"/>
    </location>
</feature>
<reference evidence="3 4" key="1">
    <citation type="submission" date="2019-06" db="EMBL/GenBank/DDBJ databases">
        <title>Whole genome shotgun sequence of Cellulomonas uda NBRC 3747.</title>
        <authorList>
            <person name="Hosoyama A."/>
            <person name="Uohara A."/>
            <person name="Ohji S."/>
            <person name="Ichikawa N."/>
        </authorList>
    </citation>
    <scope>NUCLEOTIDE SEQUENCE [LARGE SCALE GENOMIC DNA]</scope>
    <source>
        <strain evidence="3 4">NBRC 3747</strain>
    </source>
</reference>
<name>A0A4Y3K9Z4_CELUD</name>
<evidence type="ECO:0000256" key="1">
    <source>
        <dbReference type="SAM" id="MobiDB-lite"/>
    </source>
</evidence>
<feature type="transmembrane region" description="Helical" evidence="2">
    <location>
        <begin position="52"/>
        <end position="72"/>
    </location>
</feature>
<keyword evidence="4" id="KW-1185">Reference proteome</keyword>
<keyword evidence="2" id="KW-1133">Transmembrane helix</keyword>
<dbReference type="Proteomes" id="UP000315842">
    <property type="component" value="Unassembled WGS sequence"/>
</dbReference>
<evidence type="ECO:0000313" key="4">
    <source>
        <dbReference type="Proteomes" id="UP000315842"/>
    </source>
</evidence>
<accession>A0A4Y3K9Z4</accession>